<comment type="caution">
    <text evidence="1">The sequence shown here is derived from an EMBL/GenBank/DDBJ whole genome shotgun (WGS) entry which is preliminary data.</text>
</comment>
<reference evidence="1" key="1">
    <citation type="submission" date="2010-07" db="EMBL/GenBank/DDBJ databases">
        <authorList>
            <person name="Muzny D."/>
            <person name="Qin X."/>
            <person name="Deng J."/>
            <person name="Jiang H."/>
            <person name="Liu Y."/>
            <person name="Qu J."/>
            <person name="Song X.-Z."/>
            <person name="Zhang L."/>
            <person name="Thornton R."/>
            <person name="Coyle M."/>
            <person name="Francisco L."/>
            <person name="Jackson L."/>
            <person name="Javaid M."/>
            <person name="Korchina V."/>
            <person name="Kovar C."/>
            <person name="Mata R."/>
            <person name="Mathew T."/>
            <person name="Ngo R."/>
            <person name="Nguyen L."/>
            <person name="Nguyen N."/>
            <person name="Okwuonu G."/>
            <person name="Ongeri F."/>
            <person name="Pham C."/>
            <person name="Simmons D."/>
            <person name="Wilczek-Boney K."/>
            <person name="Hale W."/>
            <person name="Jakkamsetti A."/>
            <person name="Pham P."/>
            <person name="Ruth R."/>
            <person name="San Lucas F."/>
            <person name="Warren J."/>
            <person name="Zhang J."/>
            <person name="Zhao Z."/>
            <person name="Zhou C."/>
            <person name="Zhu D."/>
            <person name="Lee S."/>
            <person name="Bess C."/>
            <person name="Blankenburg K."/>
            <person name="Forbes L."/>
            <person name="Fu Q."/>
            <person name="Gubbala S."/>
            <person name="Hirani K."/>
            <person name="Jayaseelan J.C."/>
            <person name="Lara F."/>
            <person name="Munidasa M."/>
            <person name="Palculict T."/>
            <person name="Patil S."/>
            <person name="Pu L.-L."/>
            <person name="Saada N."/>
            <person name="Tang L."/>
            <person name="Weissenberger G."/>
            <person name="Zhu Y."/>
            <person name="Hemphill L."/>
            <person name="Shang Y."/>
            <person name="Youmans B."/>
            <person name="Ayvaz T."/>
            <person name="Ross M."/>
            <person name="Santibanez J."/>
            <person name="Aqrawi P."/>
            <person name="Gross S."/>
            <person name="Joshi V."/>
            <person name="Fowler G."/>
            <person name="Nazareth L."/>
            <person name="Reid J."/>
            <person name="Worley K."/>
            <person name="Petrosino J."/>
            <person name="Highlander S."/>
            <person name="Gibbs R."/>
        </authorList>
    </citation>
    <scope>NUCLEOTIDE SEQUENCE [LARGE SCALE GENOMIC DNA]</scope>
    <source>
        <strain evidence="1">DSM 16973</strain>
    </source>
</reference>
<dbReference type="BioCyc" id="PMAR862515-HMP:GMOO-1300-MONOMER"/>
<organism evidence="1 2">
    <name type="scientific">Hoylesella marshii DSM 16973 = JCM 13450</name>
    <dbReference type="NCBI Taxonomy" id="862515"/>
    <lineage>
        <taxon>Bacteria</taxon>
        <taxon>Pseudomonadati</taxon>
        <taxon>Bacteroidota</taxon>
        <taxon>Bacteroidia</taxon>
        <taxon>Bacteroidales</taxon>
        <taxon>Prevotellaceae</taxon>
        <taxon>Hoylesella</taxon>
    </lineage>
</organism>
<gene>
    <name evidence="1" type="ORF">HMPREF0658_1277</name>
</gene>
<dbReference type="STRING" id="862515.HMPREF0658_1277"/>
<proteinExistence type="predicted"/>
<sequence>MDGLSDFIGKPVTELGECLMIEDTPDNTVVECEVTAFEFGDPVIPLSVSHIQKAEIREYLDKDGLRFAGNLAVERMLG</sequence>
<evidence type="ECO:0000313" key="1">
    <source>
        <dbReference type="EMBL" id="EFM01789.1"/>
    </source>
</evidence>
<accession>E0NSS5</accession>
<dbReference type="Proteomes" id="UP000004394">
    <property type="component" value="Unassembled WGS sequence"/>
</dbReference>
<dbReference type="EMBL" id="AEEI01000043">
    <property type="protein sequence ID" value="EFM01789.1"/>
    <property type="molecule type" value="Genomic_DNA"/>
</dbReference>
<name>E0NSS5_9BACT</name>
<evidence type="ECO:0000313" key="2">
    <source>
        <dbReference type="Proteomes" id="UP000004394"/>
    </source>
</evidence>
<dbReference type="HOGENOM" id="CLU_197544_0_0_10"/>
<protein>
    <submittedName>
        <fullName evidence="1">Uncharacterized protein</fullName>
    </submittedName>
</protein>
<keyword evidence="2" id="KW-1185">Reference proteome</keyword>
<dbReference type="AlphaFoldDB" id="E0NSS5"/>